<feature type="domain" description="Right handed beta helix" evidence="1">
    <location>
        <begin position="42"/>
        <end position="198"/>
    </location>
</feature>
<dbReference type="InterPro" id="IPR011050">
    <property type="entry name" value="Pectin_lyase_fold/virulence"/>
</dbReference>
<dbReference type="Gene3D" id="2.160.20.10">
    <property type="entry name" value="Single-stranded right-handed beta-helix, Pectin lyase-like"/>
    <property type="match status" value="1"/>
</dbReference>
<sequence length="263" mass="28372">METTGPRTSDLAPSDAITTEEDGQVIEGLDVEGRIKVVNDDVVIRDVRINHVAREGGQYALHITEKADGQCPSNVVIEHIEIVGDTDVLADDAKTVYGACPFTLRNSRIYDVGSAIRITNGATIEGNYIHANYYQEGSGTHRSGIGLNGGADHVIANNTIECEGPGCSGAFVMYGDFAQVRNVLVEHNLFNTTGSYCTYAGSLDTKEFPVAENVRYIDNQFGRKYFDTCGRYGPVAGRDSDGGPGFIWENNTWADSGESVSVS</sequence>
<evidence type="ECO:0000313" key="3">
    <source>
        <dbReference type="Proteomes" id="UP000284057"/>
    </source>
</evidence>
<dbReference type="Proteomes" id="UP000284057">
    <property type="component" value="Unassembled WGS sequence"/>
</dbReference>
<dbReference type="InterPro" id="IPR012334">
    <property type="entry name" value="Pectin_lyas_fold"/>
</dbReference>
<dbReference type="EMBL" id="QUAL01000103">
    <property type="protein sequence ID" value="RIQ25269.1"/>
    <property type="molecule type" value="Genomic_DNA"/>
</dbReference>
<proteinExistence type="predicted"/>
<dbReference type="Pfam" id="PF13229">
    <property type="entry name" value="Beta_helix"/>
    <property type="match status" value="1"/>
</dbReference>
<dbReference type="SUPFAM" id="SSF51126">
    <property type="entry name" value="Pectin lyase-like"/>
    <property type="match status" value="1"/>
</dbReference>
<reference evidence="2 3" key="1">
    <citation type="submission" date="2018-09" db="EMBL/GenBank/DDBJ databases">
        <title>Isolation, diversity and antifungal activity of actinobacteria from wheat.</title>
        <authorList>
            <person name="Han C."/>
        </authorList>
    </citation>
    <scope>NUCLEOTIDE SEQUENCE [LARGE SCALE GENOMIC DNA]</scope>
    <source>
        <strain evidence="2 3">NEAU-YY265</strain>
    </source>
</reference>
<dbReference type="AlphaFoldDB" id="A0A418KRN3"/>
<evidence type="ECO:0000313" key="2">
    <source>
        <dbReference type="EMBL" id="RIQ25269.1"/>
    </source>
</evidence>
<name>A0A418KRN3_9ACTN</name>
<comment type="caution">
    <text evidence="2">The sequence shown here is derived from an EMBL/GenBank/DDBJ whole genome shotgun (WGS) entry which is preliminary data.</text>
</comment>
<organism evidence="2 3">
    <name type="scientific">Jiangella rhizosphaerae</name>
    <dbReference type="NCBI Taxonomy" id="2293569"/>
    <lineage>
        <taxon>Bacteria</taxon>
        <taxon>Bacillati</taxon>
        <taxon>Actinomycetota</taxon>
        <taxon>Actinomycetes</taxon>
        <taxon>Jiangellales</taxon>
        <taxon>Jiangellaceae</taxon>
        <taxon>Jiangella</taxon>
    </lineage>
</organism>
<dbReference type="InterPro" id="IPR039448">
    <property type="entry name" value="Beta_helix"/>
</dbReference>
<evidence type="ECO:0000259" key="1">
    <source>
        <dbReference type="Pfam" id="PF13229"/>
    </source>
</evidence>
<accession>A0A418KRN3</accession>
<dbReference type="InterPro" id="IPR006626">
    <property type="entry name" value="PbH1"/>
</dbReference>
<protein>
    <recommendedName>
        <fullName evidence="1">Right handed beta helix domain-containing protein</fullName>
    </recommendedName>
</protein>
<gene>
    <name evidence="2" type="ORF">DY240_11215</name>
</gene>
<keyword evidence="3" id="KW-1185">Reference proteome</keyword>
<dbReference type="SMART" id="SM00710">
    <property type="entry name" value="PbH1"/>
    <property type="match status" value="5"/>
</dbReference>